<name>A0ACB8XRH2_ARCLA</name>
<proteinExistence type="predicted"/>
<accession>A0ACB8XRH2</accession>
<keyword evidence="2" id="KW-1185">Reference proteome</keyword>
<sequence>MNSRDALAIGSDQKPPVLFRGEYPQWHDRFMNFIEAKSNYEEIYKCLTEGPQDWPMKVVPGNPAEGRPERQIRKSIGDFTKEEKEMYEAEKLAKSYLLQILQNDIYACIDSFKDSSKKMWDQIEKMMMGSHINNQLKVTNCITRYDGFKARKGETLTETYERFNMLLNDLQKNKITKTDTENNIKFMNNLQPEWKPFVSHIRHTQTLEKLYLHELYEILFQDEEEVMELIGNQKAEEKAAADQLALVSERRGKSVIRSSGKEPVLSDSEPEDPDSDSDPELAKMKEAMVFLTQAFQKRKFFNKSSNKQRVSTRRDHREKSEGNSRFEVGKKSDKRNEEKPKDEPIKCYNCGRLGHFAKDCRKPIMRNTDYYRAKLLLAKEKEVGKALMAEDDYWLQVSDEEPEDAEAHLCFMGNHSSPSDTDEEDRNAPCQVCAPFHEALLDQMQLSMHKLDSYKLLLKEKEKLLSSLENRVTKQSKFMEKQSLEISSYLCTISNLREENVSCSTESQKLMTKVDDLTNELRTSETEKINLLNQNVAYKNENIRLSNQLKEMEKKLYKLGQSQQTLHLITPKEPKYANRGIGYDNPYYLKKALSQVPTMYASEFLGLDKTYPEYKINWTKPIEDEDWEEDELRRETSTKMKLPFHMTGRRELLTNFTERFFGNVHFGNDHYSPIRGYGDIVKDNITIKKVSYVEGLGHNLFSIGQFCDKNLEVTFKAKRCSVRTEDGKEILAGTRRTNLYTIDLSSLKPDKEVCLLSKASAEQSWLWHRRLSHLNFKNINKLVLGGHVKGMPDLKFAKEHLCAACEKGKMKKASHKPKAVPSTSRSLELIHMDLCGSMHVQSINHKKYVLVLVDDFSRYTCVRFLRSKDETPELIISLLKSIQVSLNQVVQTIRTDNGTEFKNQIVTGYLTSVGISHTFSAARTPQQNGVVERRNRTLVEAAPTMLTHYKITLFLWAESVATACYTQNRSITNKRFNKTPYEIINKRVPNINYFHAFGCTFFVLNDKDDLGKFSPKADEGVFIGYSQHAKAYRVYNKRTKTVVKSVNVTFDEATYMASEHLNSEPALTGVLASGQFHSEATQSPVDPNHASTSRAHLSDLDLLFELFYDDLFNVKSNTTSCDRNTAQAPEVTQVTGPTDSGGPSSPGAPSSTANDQASPRSSDRHPLAQVPDDGAPEPTPVSVLLPQPTPVEGAPEATSPAFPDPLIVSSPAESSSSPCSTPTKELPPHRPSSLEAVQDLPPGGYVDADTSHQTYQPHLHTINRIEPSTVSEVLNDPDWVIAMQEELNQFEILKVWRLVSRPKHKTVIGTKWIFKNKKDENGIIVRNKARLVAKGYRQHEGIDYDETFAPVARIEAIRMFLAYAAHKNFIVFQMNVKFAFLNGVLKEEVYVSQPEGFMSSENPNFVYFLDKALYGLKQAPRAWYDALSFFLVKSRFSKGKIDTTLFIKREKKDIILVQIYVDDIIFGSTNPKYCQNFSALMSKHFQMSMMGQMNFFLGLQVKQLQTGIFINQSKYISDILRKYQMEKSSSMKTPMSTTLKLHSDPDGKDVNATIYRGMISYLMYLTASRPDIMFSTFLCARFQSKPKESHLAAVKRIFRYLKGTADLGLWYPKETGLDLTAYSDADHARNMLDRKSTSGHVQFLGDRLVSWASKKQNCVSTSTAEAEIPIYCDSKSAIAISSNLVQHTRTKHIDVRYHFIKDHVEKGTMEQPQPPAIDPIADAELIPEDQFLPLTANNYHLDVTQPAIQYQVIIEILMGHPISYALTETAIVPIIYLQQFWRSLHVLEADGEFHFEGQIDHTPVLLTCDLFRQFLRLPTARSVPGRESFDPMVTDATLCTDLLSLGYGAVLRIPSTFNRKYLSTIWYTMFTYINRCLSSITKGIDQTSAPILRLFHAVAFNRHVDFADFLWFELVQRVRSTASRRSNFIPFMRFLQIIICNYMNVYPEIQRRSTHPTCPHHPTRKIPSRADLEGVVARQIPVGLQDYARPTALSVIAYRHTHNIPASTIQPGPAQGARPE</sequence>
<dbReference type="EMBL" id="CM042061">
    <property type="protein sequence ID" value="KAI3672623.1"/>
    <property type="molecule type" value="Genomic_DNA"/>
</dbReference>
<evidence type="ECO:0000313" key="1">
    <source>
        <dbReference type="EMBL" id="KAI3672623.1"/>
    </source>
</evidence>
<protein>
    <submittedName>
        <fullName evidence="1">Uncharacterized protein</fullName>
    </submittedName>
</protein>
<reference evidence="1 2" key="2">
    <citation type="journal article" date="2022" name="Mol. Ecol. Resour.">
        <title>The genomes of chicory, endive, great burdock and yacon provide insights into Asteraceae paleo-polyploidization history and plant inulin production.</title>
        <authorList>
            <person name="Fan W."/>
            <person name="Wang S."/>
            <person name="Wang H."/>
            <person name="Wang A."/>
            <person name="Jiang F."/>
            <person name="Liu H."/>
            <person name="Zhao H."/>
            <person name="Xu D."/>
            <person name="Zhang Y."/>
        </authorList>
    </citation>
    <scope>NUCLEOTIDE SEQUENCE [LARGE SCALE GENOMIC DNA]</scope>
    <source>
        <strain evidence="2">cv. Niubang</strain>
    </source>
</reference>
<gene>
    <name evidence="1" type="ORF">L6452_38719</name>
</gene>
<reference evidence="2" key="1">
    <citation type="journal article" date="2022" name="Mol. Ecol. Resour.">
        <title>The genomes of chicory, endive, great burdock and yacon provide insights into Asteraceae palaeo-polyploidization history and plant inulin production.</title>
        <authorList>
            <person name="Fan W."/>
            <person name="Wang S."/>
            <person name="Wang H."/>
            <person name="Wang A."/>
            <person name="Jiang F."/>
            <person name="Liu H."/>
            <person name="Zhao H."/>
            <person name="Xu D."/>
            <person name="Zhang Y."/>
        </authorList>
    </citation>
    <scope>NUCLEOTIDE SEQUENCE [LARGE SCALE GENOMIC DNA]</scope>
    <source>
        <strain evidence="2">cv. Niubang</strain>
    </source>
</reference>
<organism evidence="1 2">
    <name type="scientific">Arctium lappa</name>
    <name type="common">Greater burdock</name>
    <name type="synonym">Lappa major</name>
    <dbReference type="NCBI Taxonomy" id="4217"/>
    <lineage>
        <taxon>Eukaryota</taxon>
        <taxon>Viridiplantae</taxon>
        <taxon>Streptophyta</taxon>
        <taxon>Embryophyta</taxon>
        <taxon>Tracheophyta</taxon>
        <taxon>Spermatophyta</taxon>
        <taxon>Magnoliopsida</taxon>
        <taxon>eudicotyledons</taxon>
        <taxon>Gunneridae</taxon>
        <taxon>Pentapetalae</taxon>
        <taxon>asterids</taxon>
        <taxon>campanulids</taxon>
        <taxon>Asterales</taxon>
        <taxon>Asteraceae</taxon>
        <taxon>Carduoideae</taxon>
        <taxon>Cardueae</taxon>
        <taxon>Arctiinae</taxon>
        <taxon>Arctium</taxon>
    </lineage>
</organism>
<dbReference type="Proteomes" id="UP001055879">
    <property type="component" value="Linkage Group LG15"/>
</dbReference>
<comment type="caution">
    <text evidence="1">The sequence shown here is derived from an EMBL/GenBank/DDBJ whole genome shotgun (WGS) entry which is preliminary data.</text>
</comment>
<evidence type="ECO:0000313" key="2">
    <source>
        <dbReference type="Proteomes" id="UP001055879"/>
    </source>
</evidence>